<keyword evidence="2" id="KW-1185">Reference proteome</keyword>
<dbReference type="InterPro" id="IPR002020">
    <property type="entry name" value="Citrate_synthase"/>
</dbReference>
<comment type="caution">
    <text evidence="1">The sequence shown here is derived from an EMBL/GenBank/DDBJ whole genome shotgun (WGS) entry which is preliminary data.</text>
</comment>
<evidence type="ECO:0000313" key="2">
    <source>
        <dbReference type="Proteomes" id="UP001211065"/>
    </source>
</evidence>
<reference evidence="1" key="1">
    <citation type="submission" date="2020-05" db="EMBL/GenBank/DDBJ databases">
        <title>Phylogenomic resolution of chytrid fungi.</title>
        <authorList>
            <person name="Stajich J.E."/>
            <person name="Amses K."/>
            <person name="Simmons R."/>
            <person name="Seto K."/>
            <person name="Myers J."/>
            <person name="Bonds A."/>
            <person name="Quandt C.A."/>
            <person name="Barry K."/>
            <person name="Liu P."/>
            <person name="Grigoriev I."/>
            <person name="Longcore J.E."/>
            <person name="James T.Y."/>
        </authorList>
    </citation>
    <scope>NUCLEOTIDE SEQUENCE</scope>
    <source>
        <strain evidence="1">JEL0476</strain>
    </source>
</reference>
<evidence type="ECO:0008006" key="3">
    <source>
        <dbReference type="Google" id="ProtNLM"/>
    </source>
</evidence>
<dbReference type="Pfam" id="PF00285">
    <property type="entry name" value="Citrate_synt"/>
    <property type="match status" value="1"/>
</dbReference>
<dbReference type="Gene3D" id="1.10.580.10">
    <property type="entry name" value="Citrate Synthase, domain 1"/>
    <property type="match status" value="1"/>
</dbReference>
<accession>A0AAD5U7U5</accession>
<dbReference type="Proteomes" id="UP001211065">
    <property type="component" value="Unassembled WGS sequence"/>
</dbReference>
<sequence>MLNHQIKVTDHRTGKSYNLPVEDGTIDSSFFSQIGLSIHDNGYTNTAVCRSAITYIDGDKGILRYRGYDIEEL</sequence>
<dbReference type="SUPFAM" id="SSF48256">
    <property type="entry name" value="Citrate synthase"/>
    <property type="match status" value="1"/>
</dbReference>
<evidence type="ECO:0000313" key="1">
    <source>
        <dbReference type="EMBL" id="KAJ3227872.1"/>
    </source>
</evidence>
<dbReference type="InterPro" id="IPR036969">
    <property type="entry name" value="Citrate_synthase_sf"/>
</dbReference>
<gene>
    <name evidence="1" type="ORF">HK099_008282</name>
</gene>
<dbReference type="GO" id="GO:0046912">
    <property type="term" value="F:acyltransferase activity, acyl groups converted into alkyl on transfer"/>
    <property type="evidence" value="ECO:0007669"/>
    <property type="project" value="InterPro"/>
</dbReference>
<dbReference type="PANTHER" id="PTHR42871:SF1">
    <property type="entry name" value="CITRATE SYNTHASE"/>
    <property type="match status" value="1"/>
</dbReference>
<dbReference type="InterPro" id="IPR016142">
    <property type="entry name" value="Citrate_synth-like_lrg_a-sub"/>
</dbReference>
<protein>
    <recommendedName>
        <fullName evidence="3">Citrate synthase</fullName>
    </recommendedName>
</protein>
<name>A0AAD5U7U5_9FUNG</name>
<proteinExistence type="predicted"/>
<dbReference type="AlphaFoldDB" id="A0AAD5U7U5"/>
<dbReference type="EMBL" id="JADGJW010000009">
    <property type="protein sequence ID" value="KAJ3227872.1"/>
    <property type="molecule type" value="Genomic_DNA"/>
</dbReference>
<dbReference type="PANTHER" id="PTHR42871">
    <property type="entry name" value="CITRATE SYNTHASE"/>
    <property type="match status" value="1"/>
</dbReference>
<organism evidence="1 2">
    <name type="scientific">Clydaea vesicula</name>
    <dbReference type="NCBI Taxonomy" id="447962"/>
    <lineage>
        <taxon>Eukaryota</taxon>
        <taxon>Fungi</taxon>
        <taxon>Fungi incertae sedis</taxon>
        <taxon>Chytridiomycota</taxon>
        <taxon>Chytridiomycota incertae sedis</taxon>
        <taxon>Chytridiomycetes</taxon>
        <taxon>Lobulomycetales</taxon>
        <taxon>Lobulomycetaceae</taxon>
        <taxon>Clydaea</taxon>
    </lineage>
</organism>